<dbReference type="InterPro" id="IPR036691">
    <property type="entry name" value="Endo/exonu/phosph_ase_sf"/>
</dbReference>
<organism evidence="2 3">
    <name type="scientific">Microdochium trichocladiopsis</name>
    <dbReference type="NCBI Taxonomy" id="1682393"/>
    <lineage>
        <taxon>Eukaryota</taxon>
        <taxon>Fungi</taxon>
        <taxon>Dikarya</taxon>
        <taxon>Ascomycota</taxon>
        <taxon>Pezizomycotina</taxon>
        <taxon>Sordariomycetes</taxon>
        <taxon>Xylariomycetidae</taxon>
        <taxon>Xylariales</taxon>
        <taxon>Microdochiaceae</taxon>
        <taxon>Microdochium</taxon>
    </lineage>
</organism>
<evidence type="ECO:0000313" key="3">
    <source>
        <dbReference type="Proteomes" id="UP000756346"/>
    </source>
</evidence>
<dbReference type="SUPFAM" id="SSF56219">
    <property type="entry name" value="DNase I-like"/>
    <property type="match status" value="1"/>
</dbReference>
<evidence type="ECO:0000256" key="1">
    <source>
        <dbReference type="SAM" id="MobiDB-lite"/>
    </source>
</evidence>
<feature type="region of interest" description="Disordered" evidence="1">
    <location>
        <begin position="1"/>
        <end position="38"/>
    </location>
</feature>
<reference evidence="2" key="1">
    <citation type="journal article" date="2021" name="Nat. Commun.">
        <title>Genetic determinants of endophytism in the Arabidopsis root mycobiome.</title>
        <authorList>
            <person name="Mesny F."/>
            <person name="Miyauchi S."/>
            <person name="Thiergart T."/>
            <person name="Pickel B."/>
            <person name="Atanasova L."/>
            <person name="Karlsson M."/>
            <person name="Huettel B."/>
            <person name="Barry K.W."/>
            <person name="Haridas S."/>
            <person name="Chen C."/>
            <person name="Bauer D."/>
            <person name="Andreopoulos W."/>
            <person name="Pangilinan J."/>
            <person name="LaButti K."/>
            <person name="Riley R."/>
            <person name="Lipzen A."/>
            <person name="Clum A."/>
            <person name="Drula E."/>
            <person name="Henrissat B."/>
            <person name="Kohler A."/>
            <person name="Grigoriev I.V."/>
            <person name="Martin F.M."/>
            <person name="Hacquard S."/>
        </authorList>
    </citation>
    <scope>NUCLEOTIDE SEQUENCE</scope>
    <source>
        <strain evidence="2">MPI-CAGE-CH-0230</strain>
    </source>
</reference>
<comment type="caution">
    <text evidence="2">The sequence shown here is derived from an EMBL/GenBank/DDBJ whole genome shotgun (WGS) entry which is preliminary data.</text>
</comment>
<keyword evidence="3" id="KW-1185">Reference proteome</keyword>
<proteinExistence type="predicted"/>
<accession>A0A9P8XR20</accession>
<dbReference type="RefSeq" id="XP_046004774.1">
    <property type="nucleotide sequence ID" value="XM_046160655.1"/>
</dbReference>
<dbReference type="AlphaFoldDB" id="A0A9P8XR20"/>
<feature type="compositionally biased region" description="Basic and acidic residues" evidence="1">
    <location>
        <begin position="314"/>
        <end position="327"/>
    </location>
</feature>
<name>A0A9P8XR20_9PEZI</name>
<dbReference type="GeneID" id="70190201"/>
<evidence type="ECO:0000313" key="2">
    <source>
        <dbReference type="EMBL" id="KAH7012509.1"/>
    </source>
</evidence>
<dbReference type="Gene3D" id="3.60.10.10">
    <property type="entry name" value="Endonuclease/exonuclease/phosphatase"/>
    <property type="match status" value="1"/>
</dbReference>
<feature type="region of interest" description="Disordered" evidence="1">
    <location>
        <begin position="314"/>
        <end position="357"/>
    </location>
</feature>
<sequence>MTSAGSSPRASYAEVARTPPTSQPDNVQTLSSAKTSPSTFTDSLFCTIDASHVEEAEKGSVTAGTVRSAVEKEMRARKEDSSWRCKAVTVDARNTSRAKIVCRNEEEHNMVKQAAEVATWVMAFGQENEATVAKISWLSRRNIRKAYGSMVVRTFSNDGADQSNAITAKRSGTRRSRAQSPSGAVFPVLQLNVGKRREVHDSVMNDGSLKDFAAIAIQEPPAWKAGDKLLTVPMGHREWTKMVPTEWREGRWGARSMLWGLDTEQVPIPSPDITAARVRLPDKDFLLISDYVPGGDPEALSGTCLLLDSAIRAEQRPGGKRHSEADSRQSGSVSPPPAIPPDGRDTDAARLSVPFMP</sequence>
<protein>
    <submittedName>
        <fullName evidence="2">Uncharacterized protein</fullName>
    </submittedName>
</protein>
<dbReference type="EMBL" id="JAGTJQ010000014">
    <property type="protein sequence ID" value="KAH7012509.1"/>
    <property type="molecule type" value="Genomic_DNA"/>
</dbReference>
<dbReference type="Proteomes" id="UP000756346">
    <property type="component" value="Unassembled WGS sequence"/>
</dbReference>
<gene>
    <name evidence="2" type="ORF">B0I36DRAFT_378295</name>
</gene>
<feature type="compositionally biased region" description="Polar residues" evidence="1">
    <location>
        <begin position="19"/>
        <end position="38"/>
    </location>
</feature>
<dbReference type="OrthoDB" id="4779521at2759"/>